<feature type="non-terminal residue" evidence="2">
    <location>
        <position position="1"/>
    </location>
</feature>
<accession>A0ABQ5S1M6</accession>
<feature type="compositionally biased region" description="Low complexity" evidence="1">
    <location>
        <begin position="528"/>
        <end position="541"/>
    </location>
</feature>
<proteinExistence type="predicted"/>
<keyword evidence="3" id="KW-1185">Reference proteome</keyword>
<feature type="region of interest" description="Disordered" evidence="1">
    <location>
        <begin position="489"/>
        <end position="541"/>
    </location>
</feature>
<feature type="region of interest" description="Disordered" evidence="1">
    <location>
        <begin position="252"/>
        <end position="277"/>
    </location>
</feature>
<comment type="caution">
    <text evidence="2">The sequence shown here is derived from an EMBL/GenBank/DDBJ whole genome shotgun (WGS) entry which is preliminary data.</text>
</comment>
<organism evidence="2 3">
    <name type="scientific">Volvox africanus</name>
    <dbReference type="NCBI Taxonomy" id="51714"/>
    <lineage>
        <taxon>Eukaryota</taxon>
        <taxon>Viridiplantae</taxon>
        <taxon>Chlorophyta</taxon>
        <taxon>core chlorophytes</taxon>
        <taxon>Chlorophyceae</taxon>
        <taxon>CS clade</taxon>
        <taxon>Chlamydomonadales</taxon>
        <taxon>Volvocaceae</taxon>
        <taxon>Volvox</taxon>
    </lineage>
</organism>
<sequence>RTALLQEYEADPAAFKAAAKAAKLDVKVAVGRNRSPALVVPLVLPDGGGAAAVPPPPPREEYGQKPWLEAALGVNATRALRVWATVQWRPYNNALTDNIAQLRVVLSGKTSGDGGAATAHLPPPLSQLDEQRLAAAKAELTLWYEQATVLRSQLHQLAMSKSRVAREKAAADTAAAAKDGGAADGAVGGATGPRIPRLSIKQQELFVAALQGRLAAAGVDLTEPEEVPMELKGVYGRPPSALEQQAAAAAAATGVQSSQGGGSYRQPLTADAGGSPWDALSTEELVATGMRAEAAMDERTAQRLDVLLQEKPTVFQLLAPASSLRQTVTDYFRTSGGNSSTAQKQLAAHRLRRRLDQLKSWGVIGPKRHVTQLAVVQQVSSAWPYLVRGATLDERGQVVAGDLEGEDELNQALGRMQPLELQLWLLNRWRPLSDEGRRMDVNVVRWRLRRLLDRGRISLERFDIQREAVGVVSARWRQISHEGLTLEVANKMGARPGRPGAGRPRTSPSSSSASNIAAGGNQDDAPLMSSAAAVSSSRRMV</sequence>
<evidence type="ECO:0000256" key="1">
    <source>
        <dbReference type="SAM" id="MobiDB-lite"/>
    </source>
</evidence>
<dbReference type="EMBL" id="BSDZ01000016">
    <property type="protein sequence ID" value="GLI63766.1"/>
    <property type="molecule type" value="Genomic_DNA"/>
</dbReference>
<dbReference type="Proteomes" id="UP001165090">
    <property type="component" value="Unassembled WGS sequence"/>
</dbReference>
<name>A0ABQ5S1M6_9CHLO</name>
<gene>
    <name evidence="2" type="ORF">VaNZ11_006841</name>
</gene>
<feature type="non-terminal residue" evidence="2">
    <location>
        <position position="541"/>
    </location>
</feature>
<evidence type="ECO:0000313" key="3">
    <source>
        <dbReference type="Proteomes" id="UP001165090"/>
    </source>
</evidence>
<feature type="compositionally biased region" description="Low complexity" evidence="1">
    <location>
        <begin position="493"/>
        <end position="520"/>
    </location>
</feature>
<protein>
    <submittedName>
        <fullName evidence="2">Uncharacterized protein</fullName>
    </submittedName>
</protein>
<evidence type="ECO:0000313" key="2">
    <source>
        <dbReference type="EMBL" id="GLI63766.1"/>
    </source>
</evidence>
<reference evidence="2 3" key="1">
    <citation type="journal article" date="2023" name="IScience">
        <title>Expanded male sex-determining region conserved during the evolution of homothallism in the green alga Volvox.</title>
        <authorList>
            <person name="Yamamoto K."/>
            <person name="Matsuzaki R."/>
            <person name="Mahakham W."/>
            <person name="Heman W."/>
            <person name="Sekimoto H."/>
            <person name="Kawachi M."/>
            <person name="Minakuchi Y."/>
            <person name="Toyoda A."/>
            <person name="Nozaki H."/>
        </authorList>
    </citation>
    <scope>NUCLEOTIDE SEQUENCE [LARGE SCALE GENOMIC DNA]</scope>
    <source>
        <strain evidence="2 3">NIES-4468</strain>
    </source>
</reference>